<dbReference type="InterPro" id="IPR045854">
    <property type="entry name" value="NO2/SO3_Rdtase_4Fe4S_sf"/>
</dbReference>
<feature type="domain" description="Nitrite/Sulfite reductase ferredoxin-like" evidence="15">
    <location>
        <begin position="121"/>
        <end position="188"/>
    </location>
</feature>
<keyword evidence="8" id="KW-0408">Iron</keyword>
<accession>A0A836CEB3</accession>
<dbReference type="EC" id="1.7.7.1" evidence="10"/>
<evidence type="ECO:0000256" key="11">
    <source>
        <dbReference type="ARBA" id="ARBA00040459"/>
    </source>
</evidence>
<dbReference type="Pfam" id="PF03460">
    <property type="entry name" value="NIR_SIR_ferr"/>
    <property type="match status" value="2"/>
</dbReference>
<dbReference type="GO" id="GO:0048307">
    <property type="term" value="F:ferredoxin-nitrite reductase activity"/>
    <property type="evidence" value="ECO:0007669"/>
    <property type="project" value="UniProtKB-EC"/>
</dbReference>
<evidence type="ECO:0000256" key="1">
    <source>
        <dbReference type="ARBA" id="ARBA00001929"/>
    </source>
</evidence>
<gene>
    <name evidence="16" type="ORF">JKP88DRAFT_263179</name>
</gene>
<feature type="chain" id="PRO_5032319318" description="Ferredoxin--nitrite reductase, chloroplastic" evidence="13">
    <location>
        <begin position="19"/>
        <end position="587"/>
    </location>
</feature>
<feature type="signal peptide" evidence="13">
    <location>
        <begin position="1"/>
        <end position="18"/>
    </location>
</feature>
<name>A0A836CEB3_9STRA</name>
<dbReference type="SUPFAM" id="SSF56014">
    <property type="entry name" value="Nitrite and sulphite reductase 4Fe-4S domain-like"/>
    <property type="match status" value="2"/>
</dbReference>
<organism evidence="16 17">
    <name type="scientific">Tribonema minus</name>
    <dbReference type="NCBI Taxonomy" id="303371"/>
    <lineage>
        <taxon>Eukaryota</taxon>
        <taxon>Sar</taxon>
        <taxon>Stramenopiles</taxon>
        <taxon>Ochrophyta</taxon>
        <taxon>PX clade</taxon>
        <taxon>Xanthophyceae</taxon>
        <taxon>Tribonematales</taxon>
        <taxon>Tribonemataceae</taxon>
        <taxon>Tribonema</taxon>
    </lineage>
</organism>
<keyword evidence="9" id="KW-0411">Iron-sulfur</keyword>
<evidence type="ECO:0000313" key="17">
    <source>
        <dbReference type="Proteomes" id="UP000664859"/>
    </source>
</evidence>
<sequence>MRATATAVLALYASHVAAFLAPQMSAVQKAPVTAPAQTPSGTKLTSTPVTTSNDFLSADALERARSGNKWEKVKLNRAGDLAFQDVQEWAAAVRSGELTWEQLDVDDADIRLKWAGLFHRRKRHPGTFMMRMKMPNGIVTSDQLRFCADAVAKYDPSVGVIDITTRQALQLRGVTLEDADRVIEGARAHGLCSYLSGADNTRNIVGSPIAGIDPQEIIDTRALCTAINHMIVGRDGASPAFANLPRKFNIAVSGSRDDFAHTHINDLGLVPVADASGRIGFNIVVGGFFSAKRADISIPLGLWVPADAAVALCRAVLELYRDGGARKDRQKNRLMYLVEQRGVEAFRDAIAAALAAAGVPSADVRREIPEPSTPFARRSVLGVHAQAQPGLSWVGVHVPVGRLTPETTRLLADFADAYSGGEARLTVEQDVIFPNVKDADLEAMRVHPLFGALPLEAGALSAGTVACTGATYCGFGLMVTKERAVDVNAKLEARLHLPRPVRIHWTGCPNSCGQAQIGDIALMGSVAKVDGKTVEGCDIFLGGTIGEHAKLAEKVLTRIPTADDHLLPVLEGLLIEHFGATLKAQAA</sequence>
<dbReference type="SUPFAM" id="SSF55124">
    <property type="entry name" value="Nitrite/Sulfite reductase N-terminal domain-like"/>
    <property type="match status" value="2"/>
</dbReference>
<comment type="similarity">
    <text evidence="3">Belongs to the nitrite and sulfite reductase 4Fe-4S domain family.</text>
</comment>
<evidence type="ECO:0000256" key="2">
    <source>
        <dbReference type="ARBA" id="ARBA00005096"/>
    </source>
</evidence>
<feature type="domain" description="Nitrite/Sulfite reductase ferredoxin-like" evidence="15">
    <location>
        <begin position="384"/>
        <end position="444"/>
    </location>
</feature>
<dbReference type="GO" id="GO:0051539">
    <property type="term" value="F:4 iron, 4 sulfur cluster binding"/>
    <property type="evidence" value="ECO:0007669"/>
    <property type="project" value="UniProtKB-KW"/>
</dbReference>
<evidence type="ECO:0000256" key="4">
    <source>
        <dbReference type="ARBA" id="ARBA00022485"/>
    </source>
</evidence>
<dbReference type="Gene3D" id="3.30.413.10">
    <property type="entry name" value="Sulfite Reductase Hemoprotein, domain 1"/>
    <property type="match status" value="2"/>
</dbReference>
<evidence type="ECO:0000256" key="8">
    <source>
        <dbReference type="ARBA" id="ARBA00023004"/>
    </source>
</evidence>
<keyword evidence="13" id="KW-0732">Signal</keyword>
<feature type="domain" description="Nitrite/sulphite reductase 4Fe-4S" evidence="14">
    <location>
        <begin position="198"/>
        <end position="351"/>
    </location>
</feature>
<evidence type="ECO:0000256" key="9">
    <source>
        <dbReference type="ARBA" id="ARBA00023014"/>
    </source>
</evidence>
<dbReference type="GO" id="GO:0020037">
    <property type="term" value="F:heme binding"/>
    <property type="evidence" value="ECO:0007669"/>
    <property type="project" value="InterPro"/>
</dbReference>
<dbReference type="OrthoDB" id="432685at2759"/>
<comment type="caution">
    <text evidence="16">The sequence shown here is derived from an EMBL/GenBank/DDBJ whole genome shotgun (WGS) entry which is preliminary data.</text>
</comment>
<dbReference type="PRINTS" id="PR00397">
    <property type="entry name" value="SIROHAEM"/>
</dbReference>
<dbReference type="Gene3D" id="3.90.480.20">
    <property type="match status" value="1"/>
</dbReference>
<evidence type="ECO:0000313" key="16">
    <source>
        <dbReference type="EMBL" id="KAG5182607.1"/>
    </source>
</evidence>
<proteinExistence type="inferred from homology"/>
<dbReference type="InterPro" id="IPR006067">
    <property type="entry name" value="NO2/SO3_Rdtase_4Fe4S_dom"/>
</dbReference>
<evidence type="ECO:0000256" key="10">
    <source>
        <dbReference type="ARBA" id="ARBA00038893"/>
    </source>
</evidence>
<comment type="pathway">
    <text evidence="2">Nitrogen metabolism; nitrate reduction (assimilation).</text>
</comment>
<protein>
    <recommendedName>
        <fullName evidence="11">Ferredoxin--nitrite reductase, chloroplastic</fullName>
        <ecNumber evidence="10">1.7.7.1</ecNumber>
    </recommendedName>
</protein>
<dbReference type="InterPro" id="IPR005117">
    <property type="entry name" value="NiRdtase/SiRdtase_haem-b_fer"/>
</dbReference>
<evidence type="ECO:0000256" key="13">
    <source>
        <dbReference type="SAM" id="SignalP"/>
    </source>
</evidence>
<evidence type="ECO:0000256" key="12">
    <source>
        <dbReference type="ARBA" id="ARBA00048538"/>
    </source>
</evidence>
<evidence type="ECO:0000259" key="14">
    <source>
        <dbReference type="Pfam" id="PF01077"/>
    </source>
</evidence>
<dbReference type="Proteomes" id="UP000664859">
    <property type="component" value="Unassembled WGS sequence"/>
</dbReference>
<keyword evidence="5" id="KW-0349">Heme</keyword>
<evidence type="ECO:0000256" key="3">
    <source>
        <dbReference type="ARBA" id="ARBA00010429"/>
    </source>
</evidence>
<evidence type="ECO:0000256" key="5">
    <source>
        <dbReference type="ARBA" id="ARBA00022617"/>
    </source>
</evidence>
<keyword evidence="6" id="KW-0479">Metal-binding</keyword>
<dbReference type="AlphaFoldDB" id="A0A836CEB3"/>
<dbReference type="PANTHER" id="PTHR32439">
    <property type="entry name" value="FERREDOXIN--NITRITE REDUCTASE, CHLOROPLASTIC"/>
    <property type="match status" value="1"/>
</dbReference>
<dbReference type="EMBL" id="JAFCMP010000235">
    <property type="protein sequence ID" value="KAG5182607.1"/>
    <property type="molecule type" value="Genomic_DNA"/>
</dbReference>
<reference evidence="16" key="1">
    <citation type="submission" date="2021-02" db="EMBL/GenBank/DDBJ databases">
        <title>First Annotated Genome of the Yellow-green Alga Tribonema minus.</title>
        <authorList>
            <person name="Mahan K.M."/>
        </authorList>
    </citation>
    <scope>NUCLEOTIDE SEQUENCE</scope>
    <source>
        <strain evidence="16">UTEX B ZZ1240</strain>
    </source>
</reference>
<evidence type="ECO:0000256" key="6">
    <source>
        <dbReference type="ARBA" id="ARBA00022723"/>
    </source>
</evidence>
<dbReference type="PANTHER" id="PTHR32439:SF0">
    <property type="entry name" value="FERREDOXIN--NITRITE REDUCTASE, CHLOROPLASTIC"/>
    <property type="match status" value="1"/>
</dbReference>
<feature type="domain" description="Nitrite/sulphite reductase 4Fe-4S" evidence="14">
    <location>
        <begin position="464"/>
        <end position="573"/>
    </location>
</feature>
<dbReference type="PROSITE" id="PS00365">
    <property type="entry name" value="NIR_SIR"/>
    <property type="match status" value="1"/>
</dbReference>
<evidence type="ECO:0000256" key="7">
    <source>
        <dbReference type="ARBA" id="ARBA00023002"/>
    </source>
</evidence>
<dbReference type="InterPro" id="IPR036136">
    <property type="entry name" value="Nit/Sulf_reduc_fer-like_dom_sf"/>
</dbReference>
<keyword evidence="17" id="KW-1185">Reference proteome</keyword>
<dbReference type="GO" id="GO:0046872">
    <property type="term" value="F:metal ion binding"/>
    <property type="evidence" value="ECO:0007669"/>
    <property type="project" value="UniProtKB-KW"/>
</dbReference>
<keyword evidence="4" id="KW-0004">4Fe-4S</keyword>
<comment type="cofactor">
    <cofactor evidence="1">
        <name>siroheme</name>
        <dbReference type="ChEBI" id="CHEBI:60052"/>
    </cofactor>
</comment>
<dbReference type="InterPro" id="IPR006066">
    <property type="entry name" value="NO2/SO3_Rdtase_FeS/sirohaem_BS"/>
</dbReference>
<evidence type="ECO:0000259" key="15">
    <source>
        <dbReference type="Pfam" id="PF03460"/>
    </source>
</evidence>
<keyword evidence="7" id="KW-0560">Oxidoreductase</keyword>
<comment type="catalytic activity">
    <reaction evidence="12">
        <text>6 oxidized [2Fe-2S]-[ferredoxin] + NH4(+) + 2 H2O = nitrite + 6 reduced [2Fe-2S]-[ferredoxin] + 8 H(+)</text>
        <dbReference type="Rhea" id="RHEA:18041"/>
        <dbReference type="Rhea" id="RHEA-COMP:10000"/>
        <dbReference type="Rhea" id="RHEA-COMP:10001"/>
        <dbReference type="ChEBI" id="CHEBI:15377"/>
        <dbReference type="ChEBI" id="CHEBI:15378"/>
        <dbReference type="ChEBI" id="CHEBI:16301"/>
        <dbReference type="ChEBI" id="CHEBI:28938"/>
        <dbReference type="ChEBI" id="CHEBI:33737"/>
        <dbReference type="ChEBI" id="CHEBI:33738"/>
        <dbReference type="EC" id="1.7.7.1"/>
    </reaction>
</comment>
<dbReference type="Pfam" id="PF01077">
    <property type="entry name" value="NIR_SIR"/>
    <property type="match status" value="2"/>
</dbReference>
<dbReference type="InterPro" id="IPR051329">
    <property type="entry name" value="NIR_SIR_4Fe-4S"/>
</dbReference>